<dbReference type="SMART" id="SM00091">
    <property type="entry name" value="PAS"/>
    <property type="match status" value="1"/>
</dbReference>
<evidence type="ECO:0000256" key="3">
    <source>
        <dbReference type="ARBA" id="ARBA00022692"/>
    </source>
</evidence>
<dbReference type="Pfam" id="PF02743">
    <property type="entry name" value="dCache_1"/>
    <property type="match status" value="1"/>
</dbReference>
<dbReference type="Gene3D" id="3.30.450.20">
    <property type="entry name" value="PAS domain"/>
    <property type="match status" value="3"/>
</dbReference>
<evidence type="ECO:0000256" key="1">
    <source>
        <dbReference type="ARBA" id="ARBA00004651"/>
    </source>
</evidence>
<dbReference type="InterPro" id="IPR001054">
    <property type="entry name" value="A/G_cyclase"/>
</dbReference>
<evidence type="ECO:0000259" key="9">
    <source>
        <dbReference type="PROSITE" id="PS50885"/>
    </source>
</evidence>
<dbReference type="Pfam" id="PF08448">
    <property type="entry name" value="PAS_4"/>
    <property type="match status" value="1"/>
</dbReference>
<sequence length="705" mass="76701">MIFRSLRGRLFLLFLLVVVPVLLLIVIINIEQRQQAADNVRDNALRLIQLTTSQYEHLIKGTRQLLIALAQLPWVRNQDADACSSLFGDLFKRYPYYTTLGVANLEGYSFCSPLRATRPVNLADRAYIISAMQSRDFAIGDYAVGRRTGKASLHFGYPVFDQEGAVQGVVFAALDLKWLGELAAGLRLAPGTTFSIFDRNGVLLVRYPISPQWSVGSSAANSSVFGAAVALGGEGIVEAPDLSGVSSLFAFAPINDSANTGSATALYLAVGVPIDAAFAPVNYTFARNLIVVGVISLFAVLAAWWFGKRAILRPVSVLLDATEQLQSGNLAARTGMQPMRGELAQLGYAFDHMAEQLDRRERQLRRSLAEATELKNLLDSVFSSIVSGVITTDTQGTVTLNNAAALHILGYSDSDDLAGEHVADLRPPLGSLLLPHLYRVGHTGESVVGLETSVDMPPRGVAHLRFNLSTLKGQQETQGIAIVVDDVTEKRQVEAQRRLLEHMVSPAILTQLDPERLQLGGKRAEITALFADIHGFTQISEQLNPEDLVGLLNRYLAAMANAVLAEEGTIDKFLGDAVMAWFNAPLPQPDHIMRAIRAALGIRDAIAALHEEISPLFRLSFGVGLHVGEAVLGLVGTQERMEYTAIGDDINIAKRIQEHTGISQILISAAVYERVKEQVLVTPVTTIQAKGKQKPLEVYELLDLK</sequence>
<name>A0ABW2A5K7_9GAMM</name>
<dbReference type="CDD" id="cd00130">
    <property type="entry name" value="PAS"/>
    <property type="match status" value="1"/>
</dbReference>
<dbReference type="NCBIfam" id="TIGR00229">
    <property type="entry name" value="sensory_box"/>
    <property type="match status" value="1"/>
</dbReference>
<feature type="domain" description="HAMP" evidence="9">
    <location>
        <begin position="309"/>
        <end position="362"/>
    </location>
</feature>
<dbReference type="PANTHER" id="PTHR43081">
    <property type="entry name" value="ADENYLATE CYCLASE, TERMINAL-DIFFERENTIATION SPECIFIC-RELATED"/>
    <property type="match status" value="1"/>
</dbReference>
<feature type="domain" description="Guanylate cyclase" evidence="8">
    <location>
        <begin position="527"/>
        <end position="657"/>
    </location>
</feature>
<evidence type="ECO:0000256" key="6">
    <source>
        <dbReference type="SAM" id="Phobius"/>
    </source>
</evidence>
<dbReference type="InterPro" id="IPR050697">
    <property type="entry name" value="Adenylyl/Guanylyl_Cyclase_3/4"/>
</dbReference>
<feature type="transmembrane region" description="Helical" evidence="6">
    <location>
        <begin position="285"/>
        <end position="306"/>
    </location>
</feature>
<evidence type="ECO:0000256" key="5">
    <source>
        <dbReference type="ARBA" id="ARBA00023136"/>
    </source>
</evidence>
<dbReference type="InterPro" id="IPR013656">
    <property type="entry name" value="PAS_4"/>
</dbReference>
<keyword evidence="3 6" id="KW-0812">Transmembrane</keyword>
<dbReference type="CDD" id="cd12914">
    <property type="entry name" value="PDC1_DGC_like"/>
    <property type="match status" value="1"/>
</dbReference>
<dbReference type="PROSITE" id="PS50112">
    <property type="entry name" value="PAS"/>
    <property type="match status" value="1"/>
</dbReference>
<dbReference type="InterPro" id="IPR000014">
    <property type="entry name" value="PAS"/>
</dbReference>
<dbReference type="SUPFAM" id="SSF158472">
    <property type="entry name" value="HAMP domain-like"/>
    <property type="match status" value="1"/>
</dbReference>
<proteinExistence type="predicted"/>
<dbReference type="Gene3D" id="3.30.70.1230">
    <property type="entry name" value="Nucleotide cyclase"/>
    <property type="match status" value="1"/>
</dbReference>
<protein>
    <submittedName>
        <fullName evidence="10">Adenylate/guanylate cyclase domain-containing protein</fullName>
    </submittedName>
</protein>
<dbReference type="InterPro" id="IPR035965">
    <property type="entry name" value="PAS-like_dom_sf"/>
</dbReference>
<dbReference type="Pfam" id="PF00211">
    <property type="entry name" value="Guanylate_cyc"/>
    <property type="match status" value="1"/>
</dbReference>
<keyword evidence="2" id="KW-1003">Cell membrane</keyword>
<dbReference type="CDD" id="cd07302">
    <property type="entry name" value="CHD"/>
    <property type="match status" value="1"/>
</dbReference>
<accession>A0ABW2A5K7</accession>
<dbReference type="EMBL" id="JBHSWE010000001">
    <property type="protein sequence ID" value="MFC6672778.1"/>
    <property type="molecule type" value="Genomic_DNA"/>
</dbReference>
<dbReference type="PROSITE" id="PS50885">
    <property type="entry name" value="HAMP"/>
    <property type="match status" value="1"/>
</dbReference>
<evidence type="ECO:0000256" key="2">
    <source>
        <dbReference type="ARBA" id="ARBA00022475"/>
    </source>
</evidence>
<feature type="domain" description="PAS" evidence="7">
    <location>
        <begin position="370"/>
        <end position="428"/>
    </location>
</feature>
<dbReference type="InterPro" id="IPR003660">
    <property type="entry name" value="HAMP_dom"/>
</dbReference>
<evidence type="ECO:0000256" key="4">
    <source>
        <dbReference type="ARBA" id="ARBA00022989"/>
    </source>
</evidence>
<gene>
    <name evidence="10" type="ORF">ACFQDL_23885</name>
</gene>
<organism evidence="10 11">
    <name type="scientific">Marinobacterium aestuariivivens</name>
    <dbReference type="NCBI Taxonomy" id="1698799"/>
    <lineage>
        <taxon>Bacteria</taxon>
        <taxon>Pseudomonadati</taxon>
        <taxon>Pseudomonadota</taxon>
        <taxon>Gammaproteobacteria</taxon>
        <taxon>Oceanospirillales</taxon>
        <taxon>Oceanospirillaceae</taxon>
        <taxon>Marinobacterium</taxon>
    </lineage>
</organism>
<keyword evidence="11" id="KW-1185">Reference proteome</keyword>
<keyword evidence="5 6" id="KW-0472">Membrane</keyword>
<dbReference type="SUPFAM" id="SSF55073">
    <property type="entry name" value="Nucleotide cyclase"/>
    <property type="match status" value="1"/>
</dbReference>
<dbReference type="InterPro" id="IPR033479">
    <property type="entry name" value="dCache_1"/>
</dbReference>
<evidence type="ECO:0000259" key="7">
    <source>
        <dbReference type="PROSITE" id="PS50112"/>
    </source>
</evidence>
<reference evidence="11" key="1">
    <citation type="journal article" date="2019" name="Int. J. Syst. Evol. Microbiol.">
        <title>The Global Catalogue of Microorganisms (GCM) 10K type strain sequencing project: providing services to taxonomists for standard genome sequencing and annotation.</title>
        <authorList>
            <consortium name="The Broad Institute Genomics Platform"/>
            <consortium name="The Broad Institute Genome Sequencing Center for Infectious Disease"/>
            <person name="Wu L."/>
            <person name="Ma J."/>
        </authorList>
    </citation>
    <scope>NUCLEOTIDE SEQUENCE [LARGE SCALE GENOMIC DNA]</scope>
    <source>
        <strain evidence="11">NBRC 111756</strain>
    </source>
</reference>
<evidence type="ECO:0000259" key="8">
    <source>
        <dbReference type="PROSITE" id="PS50125"/>
    </source>
</evidence>
<keyword evidence="4 6" id="KW-1133">Transmembrane helix</keyword>
<dbReference type="SMART" id="SM00304">
    <property type="entry name" value="HAMP"/>
    <property type="match status" value="1"/>
</dbReference>
<dbReference type="CDD" id="cd18774">
    <property type="entry name" value="PDC2_HK_sensor"/>
    <property type="match status" value="1"/>
</dbReference>
<dbReference type="Gene3D" id="6.10.340.10">
    <property type="match status" value="1"/>
</dbReference>
<dbReference type="CDD" id="cd06225">
    <property type="entry name" value="HAMP"/>
    <property type="match status" value="1"/>
</dbReference>
<dbReference type="InterPro" id="IPR029787">
    <property type="entry name" value="Nucleotide_cyclase"/>
</dbReference>
<dbReference type="PANTHER" id="PTHR43081:SF1">
    <property type="entry name" value="ADENYLATE CYCLASE, TERMINAL-DIFFERENTIATION SPECIFIC"/>
    <property type="match status" value="1"/>
</dbReference>
<dbReference type="Proteomes" id="UP001596422">
    <property type="component" value="Unassembled WGS sequence"/>
</dbReference>
<evidence type="ECO:0000313" key="10">
    <source>
        <dbReference type="EMBL" id="MFC6672778.1"/>
    </source>
</evidence>
<dbReference type="RefSeq" id="WP_379911197.1">
    <property type="nucleotide sequence ID" value="NZ_JBHSWE010000001.1"/>
</dbReference>
<dbReference type="SMART" id="SM00044">
    <property type="entry name" value="CYCc"/>
    <property type="match status" value="1"/>
</dbReference>
<comment type="subcellular location">
    <subcellularLocation>
        <location evidence="1">Cell membrane</location>
        <topology evidence="1">Multi-pass membrane protein</topology>
    </subcellularLocation>
</comment>
<comment type="caution">
    <text evidence="10">The sequence shown here is derived from an EMBL/GenBank/DDBJ whole genome shotgun (WGS) entry which is preliminary data.</text>
</comment>
<evidence type="ECO:0000313" key="11">
    <source>
        <dbReference type="Proteomes" id="UP001596422"/>
    </source>
</evidence>
<dbReference type="Pfam" id="PF00672">
    <property type="entry name" value="HAMP"/>
    <property type="match status" value="1"/>
</dbReference>
<dbReference type="SUPFAM" id="SSF55785">
    <property type="entry name" value="PYP-like sensor domain (PAS domain)"/>
    <property type="match status" value="1"/>
</dbReference>
<dbReference type="PROSITE" id="PS50125">
    <property type="entry name" value="GUANYLATE_CYCLASE_2"/>
    <property type="match status" value="1"/>
</dbReference>